<comment type="catalytic activity">
    <reaction evidence="8">
        <text>L-tyrosyl-[protein] + UTP = O-(5'-uridylyl)-L-tyrosyl-[protein] + diphosphate</text>
        <dbReference type="Rhea" id="RHEA:83887"/>
        <dbReference type="Rhea" id="RHEA-COMP:10136"/>
        <dbReference type="Rhea" id="RHEA-COMP:20238"/>
        <dbReference type="ChEBI" id="CHEBI:33019"/>
        <dbReference type="ChEBI" id="CHEBI:46398"/>
        <dbReference type="ChEBI" id="CHEBI:46858"/>
        <dbReference type="ChEBI" id="CHEBI:90602"/>
    </reaction>
</comment>
<feature type="binding site" evidence="8">
    <location>
        <position position="255"/>
    </location>
    <ligand>
        <name>Mg(2+)</name>
        <dbReference type="ChEBI" id="CHEBI:18420"/>
    </ligand>
</feature>
<gene>
    <name evidence="8" type="primary">ydiU</name>
    <name evidence="8" type="synonym">selO</name>
    <name evidence="9" type="ORF">NCTC13079_01440</name>
</gene>
<dbReference type="GO" id="GO:0030145">
    <property type="term" value="F:manganese ion binding"/>
    <property type="evidence" value="ECO:0007669"/>
    <property type="project" value="UniProtKB-UniRule"/>
</dbReference>
<organism evidence="9 10">
    <name type="scientific">Aedoeadaptatus ivorii</name>
    <dbReference type="NCBI Taxonomy" id="54006"/>
    <lineage>
        <taxon>Bacteria</taxon>
        <taxon>Bacillati</taxon>
        <taxon>Bacillota</taxon>
        <taxon>Tissierellia</taxon>
        <taxon>Tissierellales</taxon>
        <taxon>Peptoniphilaceae</taxon>
        <taxon>Aedoeadaptatus</taxon>
    </lineage>
</organism>
<evidence type="ECO:0000313" key="9">
    <source>
        <dbReference type="EMBL" id="VEJ36236.1"/>
    </source>
</evidence>
<keyword evidence="6 8" id="KW-0067">ATP-binding</keyword>
<dbReference type="GO" id="GO:0070733">
    <property type="term" value="F:AMPylase activity"/>
    <property type="evidence" value="ECO:0007669"/>
    <property type="project" value="UniProtKB-EC"/>
</dbReference>
<dbReference type="RefSeq" id="WP_126466136.1">
    <property type="nucleotide sequence ID" value="NZ_LR134523.1"/>
</dbReference>
<comment type="cofactor">
    <cofactor evidence="8">
        <name>Mg(2+)</name>
        <dbReference type="ChEBI" id="CHEBI:18420"/>
    </cofactor>
    <cofactor evidence="8">
        <name>Mn(2+)</name>
        <dbReference type="ChEBI" id="CHEBI:29035"/>
    </cofactor>
</comment>
<feature type="binding site" evidence="8">
    <location>
        <position position="87"/>
    </location>
    <ligand>
        <name>ATP</name>
        <dbReference type="ChEBI" id="CHEBI:30616"/>
    </ligand>
</feature>
<feature type="binding site" evidence="8">
    <location>
        <position position="255"/>
    </location>
    <ligand>
        <name>ATP</name>
        <dbReference type="ChEBI" id="CHEBI:30616"/>
    </ligand>
</feature>
<feature type="binding site" evidence="8">
    <location>
        <position position="170"/>
    </location>
    <ligand>
        <name>ATP</name>
        <dbReference type="ChEBI" id="CHEBI:30616"/>
    </ligand>
</feature>
<comment type="catalytic activity">
    <reaction evidence="8">
        <text>L-seryl-[protein] + ATP = 3-O-(5'-adenylyl)-L-seryl-[protein] + diphosphate</text>
        <dbReference type="Rhea" id="RHEA:58120"/>
        <dbReference type="Rhea" id="RHEA-COMP:9863"/>
        <dbReference type="Rhea" id="RHEA-COMP:15073"/>
        <dbReference type="ChEBI" id="CHEBI:29999"/>
        <dbReference type="ChEBI" id="CHEBI:30616"/>
        <dbReference type="ChEBI" id="CHEBI:33019"/>
        <dbReference type="ChEBI" id="CHEBI:142516"/>
        <dbReference type="EC" id="2.7.7.108"/>
    </reaction>
</comment>
<dbReference type="InterPro" id="IPR003846">
    <property type="entry name" value="SelO"/>
</dbReference>
<evidence type="ECO:0000256" key="1">
    <source>
        <dbReference type="ARBA" id="ARBA00009747"/>
    </source>
</evidence>
<reference evidence="9 10" key="1">
    <citation type="submission" date="2018-12" db="EMBL/GenBank/DDBJ databases">
        <authorList>
            <consortium name="Pathogen Informatics"/>
        </authorList>
    </citation>
    <scope>NUCLEOTIDE SEQUENCE [LARGE SCALE GENOMIC DNA]</scope>
    <source>
        <strain evidence="9 10">NCTC13079</strain>
    </source>
</reference>
<evidence type="ECO:0000256" key="7">
    <source>
        <dbReference type="ARBA" id="ARBA00022842"/>
    </source>
</evidence>
<dbReference type="PANTHER" id="PTHR32057:SF14">
    <property type="entry name" value="PROTEIN ADENYLYLTRANSFERASE SELO, MITOCHONDRIAL"/>
    <property type="match status" value="1"/>
</dbReference>
<comment type="catalytic activity">
    <reaction evidence="8">
        <text>L-tyrosyl-[protein] + ATP = O-(5'-adenylyl)-L-tyrosyl-[protein] + diphosphate</text>
        <dbReference type="Rhea" id="RHEA:54288"/>
        <dbReference type="Rhea" id="RHEA-COMP:10136"/>
        <dbReference type="Rhea" id="RHEA-COMP:13846"/>
        <dbReference type="ChEBI" id="CHEBI:30616"/>
        <dbReference type="ChEBI" id="CHEBI:33019"/>
        <dbReference type="ChEBI" id="CHEBI:46858"/>
        <dbReference type="ChEBI" id="CHEBI:83624"/>
        <dbReference type="EC" id="2.7.7.108"/>
    </reaction>
</comment>
<feature type="active site" description="Proton acceptor" evidence="8">
    <location>
        <position position="245"/>
    </location>
</feature>
<feature type="binding site" evidence="8">
    <location>
        <position position="86"/>
    </location>
    <ligand>
        <name>ATP</name>
        <dbReference type="ChEBI" id="CHEBI:30616"/>
    </ligand>
</feature>
<keyword evidence="10" id="KW-1185">Reference proteome</keyword>
<dbReference type="GO" id="GO:0005524">
    <property type="term" value="F:ATP binding"/>
    <property type="evidence" value="ECO:0007669"/>
    <property type="project" value="UniProtKB-UniRule"/>
</dbReference>
<proteinExistence type="inferred from homology"/>
<feature type="binding site" evidence="8">
    <location>
        <position position="107"/>
    </location>
    <ligand>
        <name>ATP</name>
        <dbReference type="ChEBI" id="CHEBI:30616"/>
    </ligand>
</feature>
<feature type="binding site" evidence="8">
    <location>
        <position position="246"/>
    </location>
    <ligand>
        <name>Mg(2+)</name>
        <dbReference type="ChEBI" id="CHEBI:18420"/>
    </ligand>
</feature>
<dbReference type="GO" id="GO:0000287">
    <property type="term" value="F:magnesium ion binding"/>
    <property type="evidence" value="ECO:0007669"/>
    <property type="project" value="UniProtKB-UniRule"/>
</dbReference>
<dbReference type="KEGG" id="piv:NCTC13079_01440"/>
<keyword evidence="3 8" id="KW-0548">Nucleotidyltransferase</keyword>
<dbReference type="EC" id="2.7.7.-" evidence="8"/>
<keyword evidence="7 8" id="KW-0460">Magnesium</keyword>
<comment type="catalytic activity">
    <reaction evidence="8">
        <text>L-threonyl-[protein] + ATP = 3-O-(5'-adenylyl)-L-threonyl-[protein] + diphosphate</text>
        <dbReference type="Rhea" id="RHEA:54292"/>
        <dbReference type="Rhea" id="RHEA-COMP:11060"/>
        <dbReference type="Rhea" id="RHEA-COMP:13847"/>
        <dbReference type="ChEBI" id="CHEBI:30013"/>
        <dbReference type="ChEBI" id="CHEBI:30616"/>
        <dbReference type="ChEBI" id="CHEBI:33019"/>
        <dbReference type="ChEBI" id="CHEBI:138113"/>
        <dbReference type="EC" id="2.7.7.108"/>
    </reaction>
</comment>
<evidence type="ECO:0000256" key="2">
    <source>
        <dbReference type="ARBA" id="ARBA00022679"/>
    </source>
</evidence>
<dbReference type="AlphaFoldDB" id="A0A448V349"/>
<dbReference type="HAMAP" id="MF_00692">
    <property type="entry name" value="SelO"/>
    <property type="match status" value="1"/>
</dbReference>
<dbReference type="Proteomes" id="UP000269544">
    <property type="component" value="Chromosome"/>
</dbReference>
<comment type="similarity">
    <text evidence="1 8">Belongs to the SELO family.</text>
</comment>
<dbReference type="EMBL" id="LR134523">
    <property type="protein sequence ID" value="VEJ36236.1"/>
    <property type="molecule type" value="Genomic_DNA"/>
</dbReference>
<evidence type="ECO:0000313" key="10">
    <source>
        <dbReference type="Proteomes" id="UP000269544"/>
    </source>
</evidence>
<accession>A0A448V349</accession>
<dbReference type="OrthoDB" id="9773505at2"/>
<evidence type="ECO:0000256" key="4">
    <source>
        <dbReference type="ARBA" id="ARBA00022723"/>
    </source>
</evidence>
<comment type="catalytic activity">
    <reaction evidence="8">
        <text>L-seryl-[protein] + UTP = O-(5'-uridylyl)-L-seryl-[protein] + diphosphate</text>
        <dbReference type="Rhea" id="RHEA:64604"/>
        <dbReference type="Rhea" id="RHEA-COMP:9863"/>
        <dbReference type="Rhea" id="RHEA-COMP:16635"/>
        <dbReference type="ChEBI" id="CHEBI:29999"/>
        <dbReference type="ChEBI" id="CHEBI:33019"/>
        <dbReference type="ChEBI" id="CHEBI:46398"/>
        <dbReference type="ChEBI" id="CHEBI:156051"/>
    </reaction>
</comment>
<dbReference type="PANTHER" id="PTHR32057">
    <property type="entry name" value="PROTEIN ADENYLYLTRANSFERASE SELO, MITOCHONDRIAL"/>
    <property type="match status" value="1"/>
</dbReference>
<evidence type="ECO:0000256" key="8">
    <source>
        <dbReference type="HAMAP-Rule" id="MF_00692"/>
    </source>
</evidence>
<comment type="function">
    <text evidence="8">Nucleotidyltransferase involved in the post-translational modification of proteins. It can catalyze the addition of adenosine monophosphate (AMP) or uridine monophosphate (UMP) to a protein, resulting in modifications known as AMPylation and UMPylation.</text>
</comment>
<comment type="catalytic activity">
    <reaction evidence="8">
        <text>L-histidyl-[protein] + UTP = N(tele)-(5'-uridylyl)-L-histidyl-[protein] + diphosphate</text>
        <dbReference type="Rhea" id="RHEA:83891"/>
        <dbReference type="Rhea" id="RHEA-COMP:9745"/>
        <dbReference type="Rhea" id="RHEA-COMP:20239"/>
        <dbReference type="ChEBI" id="CHEBI:29979"/>
        <dbReference type="ChEBI" id="CHEBI:33019"/>
        <dbReference type="ChEBI" id="CHEBI:46398"/>
        <dbReference type="ChEBI" id="CHEBI:233474"/>
    </reaction>
</comment>
<keyword evidence="8" id="KW-0464">Manganese</keyword>
<name>A0A448V349_9FIRM</name>
<feature type="binding site" evidence="8">
    <location>
        <position position="177"/>
    </location>
    <ligand>
        <name>ATP</name>
        <dbReference type="ChEBI" id="CHEBI:30616"/>
    </ligand>
</feature>
<feature type="binding site" evidence="8">
    <location>
        <position position="119"/>
    </location>
    <ligand>
        <name>ATP</name>
        <dbReference type="ChEBI" id="CHEBI:30616"/>
    </ligand>
</feature>
<evidence type="ECO:0000256" key="6">
    <source>
        <dbReference type="ARBA" id="ARBA00022840"/>
    </source>
</evidence>
<dbReference type="NCBIfam" id="NF000658">
    <property type="entry name" value="PRK00029.1"/>
    <property type="match status" value="1"/>
</dbReference>
<keyword evidence="4 8" id="KW-0479">Metal-binding</keyword>
<feature type="binding site" evidence="8">
    <location>
        <position position="120"/>
    </location>
    <ligand>
        <name>ATP</name>
        <dbReference type="ChEBI" id="CHEBI:30616"/>
    </ligand>
</feature>
<dbReference type="EC" id="2.7.7.108" evidence="8"/>
<evidence type="ECO:0000256" key="5">
    <source>
        <dbReference type="ARBA" id="ARBA00022741"/>
    </source>
</evidence>
<evidence type="ECO:0000256" key="3">
    <source>
        <dbReference type="ARBA" id="ARBA00022695"/>
    </source>
</evidence>
<feature type="binding site" evidence="8">
    <location>
        <position position="84"/>
    </location>
    <ligand>
        <name>ATP</name>
        <dbReference type="ChEBI" id="CHEBI:30616"/>
    </ligand>
</feature>
<dbReference type="Pfam" id="PF02696">
    <property type="entry name" value="SelO"/>
    <property type="match status" value="1"/>
</dbReference>
<sequence>MNFHFDNSYERLPSDFYRTVAPTPAPAPALLIGNRDLARDLGLSDALFSDEGIRYLSGNAMPVGASSIAMAYMGHQFGYQTMLGDGRALLLGEQITPSGDRYDLQLKGAGKTPFSRGGDGRAALGPMLREYILGEGMHGLGIPTTRALAVVTTGQYIQRTRREDGAVLTRVAKSHLRVGTFEWAASRDAQHVETLWRYAALRHDPDLADAEDGPARWLVRVCERQAKLIAKWMAAGFVHGVMNTDNMTISGETIDYGPCAFLDVFDPAAKFSSIDHFGRYRYENQGQIGVYNLDILGDAVAPLLDDDPEAAKEKKTRALEAYAHGFQAAYYEEMAKKLGFQEDTDTARKYVSDFLALLQRETMDYGEAFLRLTHNDRRDLSSEAFLALADAIFAETGAEGEAIRRRHNPAIWPRNYLVERAIREAEIGDTDFLFEFVELLQDPYAHSEAQLAYRDAPTIPGYTTFCGT</sequence>
<keyword evidence="5 8" id="KW-0547">Nucleotide-binding</keyword>
<protein>
    <recommendedName>
        <fullName evidence="8">Protein nucleotidyltransferase YdiU</fullName>
        <ecNumber evidence="8">2.7.7.-</ecNumber>
    </recommendedName>
    <alternativeName>
        <fullName evidence="8">Protein adenylyltransferase YdiU</fullName>
        <ecNumber evidence="8">2.7.7.108</ecNumber>
    </alternativeName>
    <alternativeName>
        <fullName evidence="8">Protein uridylyltransferase YdiU</fullName>
        <ecNumber evidence="8">2.7.7.-</ecNumber>
    </alternativeName>
</protein>
<keyword evidence="2 8" id="KW-0808">Transferase</keyword>